<evidence type="ECO:0008006" key="3">
    <source>
        <dbReference type="Google" id="ProtNLM"/>
    </source>
</evidence>
<reference evidence="1 2" key="1">
    <citation type="submission" date="2015-09" db="EMBL/GenBank/DDBJ databases">
        <authorList>
            <consortium name="Pathogen Informatics"/>
        </authorList>
    </citation>
    <scope>NUCLEOTIDE SEQUENCE [LARGE SCALE GENOMIC DNA]</scope>
    <source>
        <strain evidence="1 2">2789STDY5834885</strain>
    </source>
</reference>
<gene>
    <name evidence="1" type="ORF">ERS852498_01316</name>
</gene>
<dbReference type="Proteomes" id="UP000095709">
    <property type="component" value="Unassembled WGS sequence"/>
</dbReference>
<proteinExistence type="predicted"/>
<evidence type="ECO:0000313" key="1">
    <source>
        <dbReference type="EMBL" id="CUP13602.1"/>
    </source>
</evidence>
<dbReference type="EMBL" id="CZAL01000006">
    <property type="protein sequence ID" value="CUP13602.1"/>
    <property type="molecule type" value="Genomic_DNA"/>
</dbReference>
<sequence>MARNEAVILPVNCVSAHKTYYARYDYAYDGVWVLSYGLKEVPSDGVGSSVSGIAKIDISNSRTGPQYKCPYCGNRMFVRCGKCHKLTCYSGNGQFTCDHCGNVGEVTGTIDALEGDRKHSQ</sequence>
<protein>
    <recommendedName>
        <fullName evidence="3">TerY-C metal binding domain-containing protein</fullName>
    </recommendedName>
</protein>
<evidence type="ECO:0000313" key="2">
    <source>
        <dbReference type="Proteomes" id="UP000095709"/>
    </source>
</evidence>
<name>A0A174KNL5_9FIRM</name>
<dbReference type="AlphaFoldDB" id="A0A174KNL5"/>
<accession>A0A174KNL5</accession>
<dbReference type="RefSeq" id="WP_147399401.1">
    <property type="nucleotide sequence ID" value="NZ_CZAL01000006.1"/>
</dbReference>
<organism evidence="1 2">
    <name type="scientific">Fusicatenibacter saccharivorans</name>
    <dbReference type="NCBI Taxonomy" id="1150298"/>
    <lineage>
        <taxon>Bacteria</taxon>
        <taxon>Bacillati</taxon>
        <taxon>Bacillota</taxon>
        <taxon>Clostridia</taxon>
        <taxon>Lachnospirales</taxon>
        <taxon>Lachnospiraceae</taxon>
        <taxon>Fusicatenibacter</taxon>
    </lineage>
</organism>